<gene>
    <name evidence="1" type="ORF">FR698_06265</name>
</gene>
<evidence type="ECO:0000313" key="2">
    <source>
        <dbReference type="Proteomes" id="UP000321201"/>
    </source>
</evidence>
<organism evidence="1 2">
    <name type="scientific">Pelomicrobium methylotrophicum</name>
    <dbReference type="NCBI Taxonomy" id="2602750"/>
    <lineage>
        <taxon>Bacteria</taxon>
        <taxon>Pseudomonadati</taxon>
        <taxon>Pseudomonadota</taxon>
        <taxon>Hydrogenophilia</taxon>
        <taxon>Hydrogenophilia incertae sedis</taxon>
        <taxon>Pelomicrobium</taxon>
    </lineage>
</organism>
<reference evidence="1 2" key="1">
    <citation type="submission" date="2019-08" db="EMBL/GenBank/DDBJ databases">
        <title>Pelomicrobium methylotrophicum gen. nov., sp. nov. a moderately thermophilic, facultatively anaerobic, lithoautotrophic and methylotrophic bacterium isolated from a terrestrial mud volcano.</title>
        <authorList>
            <person name="Slobodkina G.B."/>
            <person name="Merkel A.Y."/>
            <person name="Slobodkin A.I."/>
        </authorList>
    </citation>
    <scope>NUCLEOTIDE SEQUENCE [LARGE SCALE GENOMIC DNA]</scope>
    <source>
        <strain evidence="1 2">SM250</strain>
    </source>
</reference>
<protein>
    <recommendedName>
        <fullName evidence="3">Dicarboxylate transport domain-containing protein</fullName>
    </recommendedName>
</protein>
<dbReference type="OrthoDB" id="6191549at2"/>
<comment type="caution">
    <text evidence="1">The sequence shown here is derived from an EMBL/GenBank/DDBJ whole genome shotgun (WGS) entry which is preliminary data.</text>
</comment>
<name>A0A5C7EUM2_9PROT</name>
<sequence>MVAACALSADSGLGTSLPQIAIAVRSVEGPGFVAWGIRGTATPGSRSRLRLTVDQLAVGERSFQRLALTCEAVRFEPPQIACDRGVLEFEERIPVNFRFRTDTGAFDVTLSPAAERWRATGVVKDGRWEVALEIDKGRIARFAALVPEREPRPRGGTVSGTVTIHGQGQRLRALDARLTFEGAAFSDPRGLKAGEGIGARVELAWRSSTAGGRFNAAMEWHAGEIFWQPVYVPAGLVLQTSGETAPGVVRVEAFAAEMEGVGRVEGRGAYRLESRAVTDLSLEARRLDLGGLYQRFLRPLLAAPPLSGAGMDGSADFHLRRADGRWREARLVLHDVSLQERGLALEGVSADIAWSDAAPREAWLQWREARLLKVPLGPVTVRFQMFPTGAVLEPLEVPILDGTLSLRDGRLARLPEGWQWQVSGAMSAVSMEALCRALDITPMHGTLSAVIPRVSYADSLLVVDGALLLRVFDGTAVVQNLRVIDPLGRVPRLVADMQMRRLDLDLLTRTFSFGSMEGRIDMDVKGLELVQWKPVRFDARLESSPGEYRKTISQRAVENISALGGAGAAAAIQRSFLRFFERFQYRRLGLSCRLARGVCEMGGIAEAPGGYVIVEGGGIPAITVIGYNRVVGWNELLARLQRITQENVRPVIQ</sequence>
<evidence type="ECO:0008006" key="3">
    <source>
        <dbReference type="Google" id="ProtNLM"/>
    </source>
</evidence>
<dbReference type="Proteomes" id="UP000321201">
    <property type="component" value="Unassembled WGS sequence"/>
</dbReference>
<dbReference type="AlphaFoldDB" id="A0A5C7EUM2"/>
<dbReference type="InParanoid" id="A0A5C7EUM2"/>
<evidence type="ECO:0000313" key="1">
    <source>
        <dbReference type="EMBL" id="TXF12450.1"/>
    </source>
</evidence>
<dbReference type="RefSeq" id="WP_147799318.1">
    <property type="nucleotide sequence ID" value="NZ_VPFL01000006.1"/>
</dbReference>
<accession>A0A5C7EUM2</accession>
<proteinExistence type="predicted"/>
<keyword evidence="2" id="KW-1185">Reference proteome</keyword>
<dbReference type="EMBL" id="VPFL01000006">
    <property type="protein sequence ID" value="TXF12450.1"/>
    <property type="molecule type" value="Genomic_DNA"/>
</dbReference>